<evidence type="ECO:0000313" key="2">
    <source>
        <dbReference type="Proteomes" id="UP000823775"/>
    </source>
</evidence>
<organism evidence="1 2">
    <name type="scientific">Datura stramonium</name>
    <name type="common">Jimsonweed</name>
    <name type="synonym">Common thornapple</name>
    <dbReference type="NCBI Taxonomy" id="4076"/>
    <lineage>
        <taxon>Eukaryota</taxon>
        <taxon>Viridiplantae</taxon>
        <taxon>Streptophyta</taxon>
        <taxon>Embryophyta</taxon>
        <taxon>Tracheophyta</taxon>
        <taxon>Spermatophyta</taxon>
        <taxon>Magnoliopsida</taxon>
        <taxon>eudicotyledons</taxon>
        <taxon>Gunneridae</taxon>
        <taxon>Pentapetalae</taxon>
        <taxon>asterids</taxon>
        <taxon>lamiids</taxon>
        <taxon>Solanales</taxon>
        <taxon>Solanaceae</taxon>
        <taxon>Solanoideae</taxon>
        <taxon>Datureae</taxon>
        <taxon>Datura</taxon>
    </lineage>
</organism>
<dbReference type="Proteomes" id="UP000823775">
    <property type="component" value="Unassembled WGS sequence"/>
</dbReference>
<feature type="non-terminal residue" evidence="1">
    <location>
        <position position="51"/>
    </location>
</feature>
<comment type="caution">
    <text evidence="1">The sequence shown here is derived from an EMBL/GenBank/DDBJ whole genome shotgun (WGS) entry which is preliminary data.</text>
</comment>
<protein>
    <submittedName>
        <fullName evidence="1">Uncharacterized protein</fullName>
    </submittedName>
</protein>
<dbReference type="EMBL" id="JACEIK010004405">
    <property type="protein sequence ID" value="MCD9645363.1"/>
    <property type="molecule type" value="Genomic_DNA"/>
</dbReference>
<accession>A0ABS8VED5</accession>
<gene>
    <name evidence="1" type="ORF">HAX54_034219</name>
</gene>
<sequence length="51" mass="5799">MEALANSLSIVGHMYLTNERVFLLRQPIVSLFDSKDQGTELKFEAAINEEE</sequence>
<evidence type="ECO:0000313" key="1">
    <source>
        <dbReference type="EMBL" id="MCD9645363.1"/>
    </source>
</evidence>
<keyword evidence="2" id="KW-1185">Reference proteome</keyword>
<name>A0ABS8VED5_DATST</name>
<proteinExistence type="predicted"/>
<reference evidence="1 2" key="1">
    <citation type="journal article" date="2021" name="BMC Genomics">
        <title>Datura genome reveals duplications of psychoactive alkaloid biosynthetic genes and high mutation rate following tissue culture.</title>
        <authorList>
            <person name="Rajewski A."/>
            <person name="Carter-House D."/>
            <person name="Stajich J."/>
            <person name="Litt A."/>
        </authorList>
    </citation>
    <scope>NUCLEOTIDE SEQUENCE [LARGE SCALE GENOMIC DNA]</scope>
    <source>
        <strain evidence="1">AR-01</strain>
    </source>
</reference>